<evidence type="ECO:0000313" key="2">
    <source>
        <dbReference type="Proteomes" id="UP000191691"/>
    </source>
</evidence>
<organism evidence="1 2">
    <name type="scientific">Penicillium nalgiovense</name>
    <dbReference type="NCBI Taxonomy" id="60175"/>
    <lineage>
        <taxon>Eukaryota</taxon>
        <taxon>Fungi</taxon>
        <taxon>Dikarya</taxon>
        <taxon>Ascomycota</taxon>
        <taxon>Pezizomycotina</taxon>
        <taxon>Eurotiomycetes</taxon>
        <taxon>Eurotiomycetidae</taxon>
        <taxon>Eurotiales</taxon>
        <taxon>Aspergillaceae</taxon>
        <taxon>Penicillium</taxon>
    </lineage>
</organism>
<keyword evidence="2" id="KW-1185">Reference proteome</keyword>
<sequence length="110" mass="12397">MAGAPLDTLDSTWTSAPELSSKIAYLHDIEQSEAANYSCDAFVQDSSSRDSHADGVLVLGHSSESMRWKYLEKYSMFVERLAGRAVMERAWYLKREKGMGEACRPLDETR</sequence>
<protein>
    <submittedName>
        <fullName evidence="1">Uncharacterized protein</fullName>
    </submittedName>
</protein>
<dbReference type="EMBL" id="MOOB01000040">
    <property type="protein sequence ID" value="OQE81602.1"/>
    <property type="molecule type" value="Genomic_DNA"/>
</dbReference>
<reference evidence="2" key="1">
    <citation type="journal article" date="2017" name="Nat. Microbiol.">
        <title>Global analysis of biosynthetic gene clusters reveals vast potential of secondary metabolite production in Penicillium species.</title>
        <authorList>
            <person name="Nielsen J.C."/>
            <person name="Grijseels S."/>
            <person name="Prigent S."/>
            <person name="Ji B."/>
            <person name="Dainat J."/>
            <person name="Nielsen K.F."/>
            <person name="Frisvad J.C."/>
            <person name="Workman M."/>
            <person name="Nielsen J."/>
        </authorList>
    </citation>
    <scope>NUCLEOTIDE SEQUENCE [LARGE SCALE GENOMIC DNA]</scope>
    <source>
        <strain evidence="2">IBT 13039</strain>
    </source>
</reference>
<name>A0A1V6Y2H1_PENNA</name>
<proteinExistence type="predicted"/>
<comment type="caution">
    <text evidence="1">The sequence shown here is derived from an EMBL/GenBank/DDBJ whole genome shotgun (WGS) entry which is preliminary data.</text>
</comment>
<dbReference type="Proteomes" id="UP000191691">
    <property type="component" value="Unassembled WGS sequence"/>
</dbReference>
<gene>
    <name evidence="1" type="ORF">PENNAL_c0040G11008</name>
</gene>
<accession>A0A1V6Y2H1</accession>
<dbReference type="AlphaFoldDB" id="A0A1V6Y2H1"/>
<evidence type="ECO:0000313" key="1">
    <source>
        <dbReference type="EMBL" id="OQE81602.1"/>
    </source>
</evidence>